<evidence type="ECO:0000256" key="1">
    <source>
        <dbReference type="SAM" id="MobiDB-lite"/>
    </source>
</evidence>
<dbReference type="PANTHER" id="PTHR38788:SF3">
    <property type="entry name" value="CLR5 DOMAIN-CONTAINING PROTEIN"/>
    <property type="match status" value="1"/>
</dbReference>
<comment type="caution">
    <text evidence="3">The sequence shown here is derived from an EMBL/GenBank/DDBJ whole genome shotgun (WGS) entry which is preliminary data.</text>
</comment>
<dbReference type="InterPro" id="IPR025676">
    <property type="entry name" value="Clr5_dom"/>
</dbReference>
<dbReference type="AlphaFoldDB" id="A0AA39QVF9"/>
<organism evidence="3 4">
    <name type="scientific">Cladonia borealis</name>
    <dbReference type="NCBI Taxonomy" id="184061"/>
    <lineage>
        <taxon>Eukaryota</taxon>
        <taxon>Fungi</taxon>
        <taxon>Dikarya</taxon>
        <taxon>Ascomycota</taxon>
        <taxon>Pezizomycotina</taxon>
        <taxon>Lecanoromycetes</taxon>
        <taxon>OSLEUM clade</taxon>
        <taxon>Lecanoromycetidae</taxon>
        <taxon>Lecanorales</taxon>
        <taxon>Lecanorineae</taxon>
        <taxon>Cladoniaceae</taxon>
        <taxon>Cladonia</taxon>
    </lineage>
</organism>
<dbReference type="EMBL" id="JAFEKC020000020">
    <property type="protein sequence ID" value="KAK0508820.1"/>
    <property type="molecule type" value="Genomic_DNA"/>
</dbReference>
<proteinExistence type="predicted"/>
<reference evidence="3" key="1">
    <citation type="submission" date="2023-03" db="EMBL/GenBank/DDBJ databases">
        <title>Complete genome of Cladonia borealis.</title>
        <authorList>
            <person name="Park H."/>
        </authorList>
    </citation>
    <scope>NUCLEOTIDE SEQUENCE</scope>
    <source>
        <strain evidence="3">ANT050790</strain>
    </source>
</reference>
<keyword evidence="4" id="KW-1185">Reference proteome</keyword>
<dbReference type="PANTHER" id="PTHR38788">
    <property type="entry name" value="CLR5 DOMAIN-CONTAINING PROTEIN"/>
    <property type="match status" value="1"/>
</dbReference>
<protein>
    <recommendedName>
        <fullName evidence="2">Clr5 domain-containing protein</fullName>
    </recommendedName>
</protein>
<name>A0AA39QVF9_9LECA</name>
<dbReference type="Pfam" id="PF14420">
    <property type="entry name" value="Clr5"/>
    <property type="match status" value="1"/>
</dbReference>
<sequence length="871" mass="97708">MNPPGALDLSVPFDQKWEILKSTIERLYVHENYKLPDLMQIMNDQYGFLAAEHQYKYHINKKWKLKKNLPTPKKAVLCQQIQNRAQLGKSSVITRGGKNVDTKNLRRYLKTEARRAVTLRPVARVTAGDALSLLGHSIPFGNRIFMNWNMPYGTIRSLAPSAVDHTSPLSDINVTTPPYAGGVPSPTAVAIKAMEPINRARLFVEGRHTELLRSMDKQQRITMSTWMYQFWLFSYKTAKHWGRGPQDWTADILGFDSYHQRTTISISSPSTPGAGIGTPASQFAPGVEETANSNMENAARGPSSLCRWSIHCKYIEFERLPSPPRSPPEAVDLHDEKTWPVWSASGGPINFTEKLCDNLESNKFSNIEVDKLPIAVSQIAGAARRSPEELAIEALGFIIMGRNVELLSEHLEDDAIDLDSSGLYPFHLAISYLDGAKTCCDLFVLLIYFRPLSLRQLYVNDLGHTILDQLMIAILKSHTSCLPGVVDVHFKKDKRFAGEDVDICGRWDADSDCIRSLLTSGIAGIPSEWKHMFCHTSIQTICHCIGIVFGPSWGPEINTPSGLFLRHCSTCGLKLQLLPLHTLVLVGFHLCQSGCKNENLFGILACLLCMLSNGANPLLKATISTQALLTDDEVTGCNHEEMDPAEFAEKLYSPSMGPDELRIGWQVICQVLKRSRSRWNADGEYSDESESSSESGDGAMSIDCEDHEHSSENEMCVEEGSGENPRCYRYHNDEDKDHFFGKSKVLASLWASIQTELLTYRRLQEGEGWISHNFDMNALNESLARGNKLDIALVRNEMMKPYCCGGEFPDAKPACPVIEDVAAYYFSNLEDWNRSTFLLLSDERIDIWNNVWGLEERNDIEEGEDLVFTYG</sequence>
<feature type="domain" description="Clr5" evidence="2">
    <location>
        <begin position="15"/>
        <end position="67"/>
    </location>
</feature>
<gene>
    <name evidence="3" type="ORF">JMJ35_009096</name>
</gene>
<evidence type="ECO:0000313" key="4">
    <source>
        <dbReference type="Proteomes" id="UP001166286"/>
    </source>
</evidence>
<feature type="region of interest" description="Disordered" evidence="1">
    <location>
        <begin position="682"/>
        <end position="705"/>
    </location>
</feature>
<evidence type="ECO:0000259" key="2">
    <source>
        <dbReference type="Pfam" id="PF14420"/>
    </source>
</evidence>
<accession>A0AA39QVF9</accession>
<dbReference type="Proteomes" id="UP001166286">
    <property type="component" value="Unassembled WGS sequence"/>
</dbReference>
<evidence type="ECO:0000313" key="3">
    <source>
        <dbReference type="EMBL" id="KAK0508820.1"/>
    </source>
</evidence>